<evidence type="ECO:0000256" key="9">
    <source>
        <dbReference type="ARBA" id="ARBA00023180"/>
    </source>
</evidence>
<keyword evidence="3" id="KW-1003">Cell membrane</keyword>
<accession>A0A553MMA6</accession>
<evidence type="ECO:0000256" key="4">
    <source>
        <dbReference type="ARBA" id="ARBA00022692"/>
    </source>
</evidence>
<dbReference type="Pfam" id="PF01027">
    <property type="entry name" value="Bax1-I"/>
    <property type="match status" value="2"/>
</dbReference>
<dbReference type="GO" id="GO:0005783">
    <property type="term" value="C:endoplasmic reticulum"/>
    <property type="evidence" value="ECO:0007669"/>
    <property type="project" value="TreeGrafter"/>
</dbReference>
<keyword evidence="10" id="KW-0628">Postsynaptic cell membrane</keyword>
<feature type="transmembrane region" description="Helical" evidence="16">
    <location>
        <begin position="192"/>
        <end position="211"/>
    </location>
</feature>
<dbReference type="GO" id="GO:0005794">
    <property type="term" value="C:Golgi apparatus"/>
    <property type="evidence" value="ECO:0007669"/>
    <property type="project" value="TreeGrafter"/>
</dbReference>
<gene>
    <name evidence="18" type="ORF">DNTS_021283</name>
</gene>
<evidence type="ECO:0000256" key="12">
    <source>
        <dbReference type="ARBA" id="ARBA00038174"/>
    </source>
</evidence>
<keyword evidence="7" id="KW-0770">Synapse</keyword>
<dbReference type="OrthoDB" id="7933078at2759"/>
<sequence>MHRSIPGQFNASYPPLFLAQLVQSSHTKQCFKCWMLLEFAFILEGGVCVLHLFQQHSTIITICTGHPRIYINHTVVQNTDTKLPFNRSASRSVTMTLGKVFVTNKTSNGAEGQPMASAPPSYEEATAAGSPSYSPGDGEMFSDFSWEDETIRRIFIRKVYTILMIQLSVTVAFVALFIFCEPIKDFVQSNPGWYWASYIVFFVTYLTLCCCRGPRRQFPWNLILLIIFTLSLSYMTGMLSSFYNTQSVIICLGITALVCLAMTIFSFQTKIPWLHAVYAALGAILFCMFLVFDTQRLMGSKRYTISPEEYIFATLSIYLDIVYIFSFFLQLFGTPERE</sequence>
<keyword evidence="4 16" id="KW-0812">Transmembrane</keyword>
<feature type="transmembrane region" description="Helical" evidence="16">
    <location>
        <begin position="159"/>
        <end position="180"/>
    </location>
</feature>
<dbReference type="PANTHER" id="PTHR23291:SF18">
    <property type="entry name" value="PROTEIN LIFEGUARD 2"/>
    <property type="match status" value="1"/>
</dbReference>
<keyword evidence="5" id="KW-0053">Apoptosis</keyword>
<dbReference type="GO" id="GO:2001234">
    <property type="term" value="P:negative regulation of apoptotic signaling pathway"/>
    <property type="evidence" value="ECO:0007669"/>
    <property type="project" value="TreeGrafter"/>
</dbReference>
<keyword evidence="6 16" id="KW-1133">Transmembrane helix</keyword>
<comment type="similarity">
    <text evidence="12">Belongs to the BI1 family. LFG subfamily.</text>
</comment>
<protein>
    <recommendedName>
        <fullName evidence="14">Protein lifeguard 2</fullName>
    </recommendedName>
    <alternativeName>
        <fullName evidence="15">Fas apoptotic inhibitory molecule 2</fullName>
    </alternativeName>
</protein>
<comment type="subcellular location">
    <subcellularLocation>
        <location evidence="2">Cell membrane</location>
        <topology evidence="2">Multi-pass membrane protein</topology>
    </subcellularLocation>
    <subcellularLocation>
        <location evidence="1">Membrane raft</location>
    </subcellularLocation>
    <subcellularLocation>
        <location evidence="11">Postsynaptic cell membrane</location>
    </subcellularLocation>
</comment>
<keyword evidence="19" id="KW-1185">Reference proteome</keyword>
<evidence type="ECO:0000256" key="8">
    <source>
        <dbReference type="ARBA" id="ARBA00023136"/>
    </source>
</evidence>
<comment type="subunit">
    <text evidence="13">Interacts with FAS/TNFRSF6 and BAX.</text>
</comment>
<evidence type="ECO:0000256" key="14">
    <source>
        <dbReference type="ARBA" id="ARBA00040576"/>
    </source>
</evidence>
<feature type="transmembrane region" description="Helical" evidence="16">
    <location>
        <begin position="312"/>
        <end position="332"/>
    </location>
</feature>
<dbReference type="InterPro" id="IPR006214">
    <property type="entry name" value="Bax_inhibitor_1-related"/>
</dbReference>
<evidence type="ECO:0000313" key="19">
    <source>
        <dbReference type="Proteomes" id="UP000316079"/>
    </source>
</evidence>
<evidence type="ECO:0000256" key="2">
    <source>
        <dbReference type="ARBA" id="ARBA00004651"/>
    </source>
</evidence>
<feature type="transmembrane region" description="Helical" evidence="16">
    <location>
        <begin position="247"/>
        <end position="267"/>
    </location>
</feature>
<evidence type="ECO:0000256" key="11">
    <source>
        <dbReference type="ARBA" id="ARBA00034100"/>
    </source>
</evidence>
<reference evidence="18 19" key="1">
    <citation type="journal article" date="2019" name="Sci. Data">
        <title>Hybrid genome assembly and annotation of Danionella translucida.</title>
        <authorList>
            <person name="Kadobianskyi M."/>
            <person name="Schulze L."/>
            <person name="Schuelke M."/>
            <person name="Judkewitz B."/>
        </authorList>
    </citation>
    <scope>NUCLEOTIDE SEQUENCE [LARGE SCALE GENOMIC DNA]</scope>
    <source>
        <strain evidence="18 19">Bolton</strain>
    </source>
</reference>
<evidence type="ECO:0000256" key="15">
    <source>
        <dbReference type="ARBA" id="ARBA00042941"/>
    </source>
</evidence>
<evidence type="ECO:0000256" key="13">
    <source>
        <dbReference type="ARBA" id="ARBA00038784"/>
    </source>
</evidence>
<dbReference type="AlphaFoldDB" id="A0A553MMA6"/>
<feature type="transmembrane region" description="Helical" evidence="16">
    <location>
        <begin position="274"/>
        <end position="292"/>
    </location>
</feature>
<comment type="caution">
    <text evidence="18">The sequence shown here is derived from an EMBL/GenBank/DDBJ whole genome shotgun (WGS) entry which is preliminary data.</text>
</comment>
<proteinExistence type="inferred from homology"/>
<keyword evidence="8 16" id="KW-0472">Membrane</keyword>
<dbReference type="Proteomes" id="UP000316079">
    <property type="component" value="Unassembled WGS sequence"/>
</dbReference>
<evidence type="ECO:0000256" key="5">
    <source>
        <dbReference type="ARBA" id="ARBA00022703"/>
    </source>
</evidence>
<dbReference type="PANTHER" id="PTHR23291">
    <property type="entry name" value="BAX INHIBITOR-RELATED"/>
    <property type="match status" value="1"/>
</dbReference>
<dbReference type="GO" id="GO:0006915">
    <property type="term" value="P:apoptotic process"/>
    <property type="evidence" value="ECO:0007669"/>
    <property type="project" value="UniProtKB-KW"/>
</dbReference>
<feature type="region of interest" description="Disordered" evidence="17">
    <location>
        <begin position="105"/>
        <end position="136"/>
    </location>
</feature>
<keyword evidence="9" id="KW-0325">Glycoprotein</keyword>
<evidence type="ECO:0000256" key="16">
    <source>
        <dbReference type="RuleBase" id="RU004379"/>
    </source>
</evidence>
<evidence type="ECO:0000256" key="1">
    <source>
        <dbReference type="ARBA" id="ARBA00004285"/>
    </source>
</evidence>
<evidence type="ECO:0000313" key="18">
    <source>
        <dbReference type="EMBL" id="TRY54303.1"/>
    </source>
</evidence>
<evidence type="ECO:0000256" key="17">
    <source>
        <dbReference type="SAM" id="MobiDB-lite"/>
    </source>
</evidence>
<feature type="transmembrane region" description="Helical" evidence="16">
    <location>
        <begin position="218"/>
        <end position="235"/>
    </location>
</feature>
<dbReference type="EMBL" id="SRMA01027351">
    <property type="protein sequence ID" value="TRY54303.1"/>
    <property type="molecule type" value="Genomic_DNA"/>
</dbReference>
<dbReference type="GO" id="GO:0045211">
    <property type="term" value="C:postsynaptic membrane"/>
    <property type="evidence" value="ECO:0007669"/>
    <property type="project" value="UniProtKB-SubCell"/>
</dbReference>
<dbReference type="CDD" id="cd10428">
    <property type="entry name" value="LFG_like"/>
    <property type="match status" value="1"/>
</dbReference>
<organism evidence="18 19">
    <name type="scientific">Danionella cerebrum</name>
    <dbReference type="NCBI Taxonomy" id="2873325"/>
    <lineage>
        <taxon>Eukaryota</taxon>
        <taxon>Metazoa</taxon>
        <taxon>Chordata</taxon>
        <taxon>Craniata</taxon>
        <taxon>Vertebrata</taxon>
        <taxon>Euteleostomi</taxon>
        <taxon>Actinopterygii</taxon>
        <taxon>Neopterygii</taxon>
        <taxon>Teleostei</taxon>
        <taxon>Ostariophysi</taxon>
        <taxon>Cypriniformes</taxon>
        <taxon>Danionidae</taxon>
        <taxon>Danioninae</taxon>
        <taxon>Danionella</taxon>
    </lineage>
</organism>
<evidence type="ECO:0000256" key="6">
    <source>
        <dbReference type="ARBA" id="ARBA00022989"/>
    </source>
</evidence>
<evidence type="ECO:0000256" key="3">
    <source>
        <dbReference type="ARBA" id="ARBA00022475"/>
    </source>
</evidence>
<evidence type="ECO:0000256" key="7">
    <source>
        <dbReference type="ARBA" id="ARBA00023018"/>
    </source>
</evidence>
<dbReference type="GO" id="GO:0045121">
    <property type="term" value="C:membrane raft"/>
    <property type="evidence" value="ECO:0007669"/>
    <property type="project" value="UniProtKB-SubCell"/>
</dbReference>
<name>A0A553MMA6_9TELE</name>
<evidence type="ECO:0000256" key="10">
    <source>
        <dbReference type="ARBA" id="ARBA00023257"/>
    </source>
</evidence>